<dbReference type="AlphaFoldDB" id="A0A410WVM2"/>
<dbReference type="EMBL" id="JAMDMJ010000001">
    <property type="protein sequence ID" value="MCY9594313.1"/>
    <property type="molecule type" value="Genomic_DNA"/>
</dbReference>
<feature type="chain" id="PRO_5039560399" evidence="2">
    <location>
        <begin position="25"/>
        <end position="428"/>
    </location>
</feature>
<dbReference type="EMBL" id="CP026520">
    <property type="protein sequence ID" value="QAV18435.1"/>
    <property type="molecule type" value="Genomic_DNA"/>
</dbReference>
<proteinExistence type="predicted"/>
<accession>A0A410WVM2</accession>
<evidence type="ECO:0000256" key="1">
    <source>
        <dbReference type="ARBA" id="ARBA00022729"/>
    </source>
</evidence>
<reference evidence="4 5" key="1">
    <citation type="submission" date="2018-01" db="EMBL/GenBank/DDBJ databases">
        <title>The whole genome sequencing and assembly of Paenibacillus chitinolyticus KCCM 41400 strain.</title>
        <authorList>
            <person name="Kim J.-Y."/>
            <person name="Park M.-K."/>
            <person name="Lee Y.-J."/>
            <person name="Yi H."/>
            <person name="Bahn Y.-S."/>
            <person name="Kim J.F."/>
            <person name="Lee D.-W."/>
        </authorList>
    </citation>
    <scope>NUCLEOTIDE SEQUENCE [LARGE SCALE GENOMIC DNA]</scope>
    <source>
        <strain evidence="4 5">KCCM 41400</strain>
    </source>
</reference>
<dbReference type="KEGG" id="pchi:PC41400_12415"/>
<dbReference type="Proteomes" id="UP001527202">
    <property type="component" value="Unassembled WGS sequence"/>
</dbReference>
<evidence type="ECO:0000313" key="3">
    <source>
        <dbReference type="EMBL" id="MCY9594313.1"/>
    </source>
</evidence>
<keyword evidence="1 2" id="KW-0732">Signal</keyword>
<feature type="signal peptide" evidence="2">
    <location>
        <begin position="1"/>
        <end position="24"/>
    </location>
</feature>
<dbReference type="RefSeq" id="WP_042228275.1">
    <property type="nucleotide sequence ID" value="NZ_CP026520.1"/>
</dbReference>
<dbReference type="OrthoDB" id="2364568at2"/>
<dbReference type="Proteomes" id="UP000288943">
    <property type="component" value="Chromosome"/>
</dbReference>
<evidence type="ECO:0000313" key="5">
    <source>
        <dbReference type="Proteomes" id="UP000288943"/>
    </source>
</evidence>
<dbReference type="GeneID" id="95375614"/>
<keyword evidence="6" id="KW-1185">Reference proteome</keyword>
<evidence type="ECO:0000313" key="6">
    <source>
        <dbReference type="Proteomes" id="UP001527202"/>
    </source>
</evidence>
<dbReference type="InterPro" id="IPR014755">
    <property type="entry name" value="Cu-Rt/internalin_Ig-like"/>
</dbReference>
<organism evidence="4 5">
    <name type="scientific">Paenibacillus chitinolyticus</name>
    <dbReference type="NCBI Taxonomy" id="79263"/>
    <lineage>
        <taxon>Bacteria</taxon>
        <taxon>Bacillati</taxon>
        <taxon>Bacillota</taxon>
        <taxon>Bacilli</taxon>
        <taxon>Bacillales</taxon>
        <taxon>Paenibacillaceae</taxon>
        <taxon>Paenibacillus</taxon>
    </lineage>
</organism>
<dbReference type="Gene3D" id="2.60.40.1220">
    <property type="match status" value="1"/>
</dbReference>
<gene>
    <name evidence="3" type="ORF">M5X16_00785</name>
    <name evidence="4" type="ORF">PC41400_12415</name>
</gene>
<evidence type="ECO:0000256" key="2">
    <source>
        <dbReference type="SAM" id="SignalP"/>
    </source>
</evidence>
<evidence type="ECO:0000313" key="4">
    <source>
        <dbReference type="EMBL" id="QAV18435.1"/>
    </source>
</evidence>
<protein>
    <submittedName>
        <fullName evidence="4">Uncharacterized protein</fullName>
    </submittedName>
</protein>
<sequence length="428" mass="45344">MKKTLLQLLTVSAVAASVMLPLNAAPAAAQSAKTPAVSANGDLSPAGGHHSDHGRLMLTQQELVSRIAQLTEKKPLVIQQWLKNYEPGARVTKGEAARLGFKAIAHIPSEHAAVTDIKVLSVATLEITFDSPLTAADVNLDKAKANFQFDNGMTIRNVPQLKNGARSTYVVPVTVQQPGKTYSLTYKGKAAGKFTGSAHTVKLAVARQVTADTFELESFRKDGVVDYGYVVESYFGTRGGLEMYLNDRNASGGKSYDIISSLRDMSVTLTPEGGQPIRAAYVPYTQATDDRQAPKFRLPAGQTLTPGVTYKVTADWATVTEASFTARSAAPLVIASAKAVSPASVDITLAADPRDELFSGRSVELTDGDGKKLTAVYKVTSRKGAVGTFELAAGTQLSPGKSYTVTASGSWATQQGKISLNTDALKNS</sequence>
<reference evidence="3 6" key="2">
    <citation type="submission" date="2022-05" db="EMBL/GenBank/DDBJ databases">
        <title>Genome Sequencing of Bee-Associated Microbes.</title>
        <authorList>
            <person name="Dunlap C."/>
        </authorList>
    </citation>
    <scope>NUCLEOTIDE SEQUENCE [LARGE SCALE GENOMIC DNA]</scope>
    <source>
        <strain evidence="3 6">NRRL B-23120</strain>
    </source>
</reference>
<name>A0A410WVM2_9BACL</name>